<keyword evidence="5" id="KW-1185">Reference proteome</keyword>
<dbReference type="Proteomes" id="UP001484239">
    <property type="component" value="Unassembled WGS sequence"/>
</dbReference>
<name>A0ABU9E732_9BACT</name>
<evidence type="ECO:0000313" key="5">
    <source>
        <dbReference type="Proteomes" id="UP001484239"/>
    </source>
</evidence>
<proteinExistence type="predicted"/>
<comment type="caution">
    <text evidence="4">The sequence shown here is derived from an EMBL/GenBank/DDBJ whole genome shotgun (WGS) entry which is preliminary data.</text>
</comment>
<organism evidence="4 5">
    <name type="scientific">Gaopeijia maritima</name>
    <dbReference type="NCBI Taxonomy" id="3119007"/>
    <lineage>
        <taxon>Bacteria</taxon>
        <taxon>Pseudomonadati</taxon>
        <taxon>Gemmatimonadota</taxon>
        <taxon>Longimicrobiia</taxon>
        <taxon>Gaopeijiales</taxon>
        <taxon>Gaopeijiaceae</taxon>
        <taxon>Gaopeijia</taxon>
    </lineage>
</organism>
<feature type="region of interest" description="Disordered" evidence="2">
    <location>
        <begin position="314"/>
        <end position="374"/>
    </location>
</feature>
<feature type="domain" description="SbsA Ig-like" evidence="3">
    <location>
        <begin position="40"/>
        <end position="143"/>
    </location>
</feature>
<evidence type="ECO:0000256" key="2">
    <source>
        <dbReference type="SAM" id="MobiDB-lite"/>
    </source>
</evidence>
<feature type="compositionally biased region" description="Low complexity" evidence="2">
    <location>
        <begin position="348"/>
        <end position="368"/>
    </location>
</feature>
<feature type="region of interest" description="Disordered" evidence="2">
    <location>
        <begin position="418"/>
        <end position="440"/>
    </location>
</feature>
<evidence type="ECO:0000256" key="1">
    <source>
        <dbReference type="ARBA" id="ARBA00022729"/>
    </source>
</evidence>
<dbReference type="Pfam" id="PF13205">
    <property type="entry name" value="Big_5"/>
    <property type="match status" value="1"/>
</dbReference>
<reference evidence="4 5" key="1">
    <citation type="submission" date="2024-02" db="EMBL/GenBank/DDBJ databases">
        <title>A novel Gemmatimonadota bacterium.</title>
        <authorList>
            <person name="Du Z.-J."/>
            <person name="Ye Y.-Q."/>
        </authorList>
    </citation>
    <scope>NUCLEOTIDE SEQUENCE [LARGE SCALE GENOMIC DNA]</scope>
    <source>
        <strain evidence="4 5">DH-20</strain>
    </source>
</reference>
<evidence type="ECO:0000313" key="4">
    <source>
        <dbReference type="EMBL" id="MEK9500548.1"/>
    </source>
</evidence>
<feature type="compositionally biased region" description="Low complexity" evidence="2">
    <location>
        <begin position="430"/>
        <end position="440"/>
    </location>
</feature>
<accession>A0ABU9E732</accession>
<keyword evidence="1" id="KW-0732">Signal</keyword>
<feature type="compositionally biased region" description="Low complexity" evidence="2">
    <location>
        <begin position="314"/>
        <end position="341"/>
    </location>
</feature>
<dbReference type="RefSeq" id="WP_405286483.1">
    <property type="nucleotide sequence ID" value="NZ_JBBHLI010000002.1"/>
</dbReference>
<dbReference type="SUPFAM" id="SSF49478">
    <property type="entry name" value="Cna protein B-type domain"/>
    <property type="match status" value="1"/>
</dbReference>
<protein>
    <submittedName>
        <fullName evidence="4">Ig-like domain-containing protein</fullName>
    </submittedName>
</protein>
<dbReference type="InterPro" id="IPR032812">
    <property type="entry name" value="SbsA_Ig"/>
</dbReference>
<sequence>MGLDLGSVRARRLVPVIAAVGTAFAAACAREEAPSGGPADRRPPVIVGVRPDTFALVEPGNERIRIEFDESLSENPSSGTLDQAVDVSPRTGEVTVHHEGDAVEVEIEGGFQPGVVYRVTVQPVIQDRFRNAMLDPFEWVFSTGPDFTPNALAGEVWDRTTGDPVTDLPVFAVTPDSVRYSATTDSAGVFVMRYLPSGPYQLVGFDDRNANDLADPFEVQGVGETLVLSGADTLVTDFWVMLPDTTGPQLAQGEKIDSATVRLVFDDPLDPMQSLVGLVRGMYRDPGNTPGVLEALHPWQYRLRLEAEAEAAAAAAEQEAQAAPVEPPAAADTGAAAVDPTLDPAVDPAQAGAVPRPAAAPRQPAPQREFLPNGERVPENEIILILRGPIEGGSIYTVVHGPLANVAGVITEEGEGDIRLPDDPEPPPVAADTTDTATADTAVVAAPPDTLGVGR</sequence>
<evidence type="ECO:0000259" key="3">
    <source>
        <dbReference type="Pfam" id="PF13205"/>
    </source>
</evidence>
<dbReference type="EMBL" id="JBBHLI010000002">
    <property type="protein sequence ID" value="MEK9500548.1"/>
    <property type="molecule type" value="Genomic_DNA"/>
</dbReference>
<gene>
    <name evidence="4" type="ORF">WI372_06135</name>
</gene>